<comment type="caution">
    <text evidence="2">The sequence shown here is derived from an EMBL/GenBank/DDBJ whole genome shotgun (WGS) entry which is preliminary data.</text>
</comment>
<keyword evidence="3" id="KW-1185">Reference proteome</keyword>
<dbReference type="AlphaFoldDB" id="A0A9X3WFT8"/>
<sequence>MKLKPIITSILFTSILVTGCATNDEAGDALDRTINEKNELDQYEAPSNRNDEEITSQLGYVRYNEDEINTENTHYVGIDRNKMADIITRLILSNDNFEDVATLVTDEEVLIAYNQPEEMEREKAATIAKKTALSVLPRFYHVYVSDQPTAFKDIQSLQNSLTVNDDYENTLQTIIDEMKKAPQGEPVNDSNENYDNEDDQNHYKGLMD</sequence>
<feature type="compositionally biased region" description="Basic and acidic residues" evidence="1">
    <location>
        <begin position="199"/>
        <end position="208"/>
    </location>
</feature>
<keyword evidence="2" id="KW-0449">Lipoprotein</keyword>
<proteinExistence type="predicted"/>
<accession>A0A9X3WFT8</accession>
<dbReference type="EMBL" id="JAMQKC010000015">
    <property type="protein sequence ID" value="MDC3417873.1"/>
    <property type="molecule type" value="Genomic_DNA"/>
</dbReference>
<gene>
    <name evidence="2" type="ORF">NC799_13305</name>
</gene>
<name>A0A9X3WFT8_9BACI</name>
<dbReference type="RefSeq" id="WP_272446936.1">
    <property type="nucleotide sequence ID" value="NZ_JAMQKC010000015.1"/>
</dbReference>
<dbReference type="Pfam" id="PF09580">
    <property type="entry name" value="Spore_YhcN_YlaJ"/>
    <property type="match status" value="1"/>
</dbReference>
<evidence type="ECO:0000313" key="2">
    <source>
        <dbReference type="EMBL" id="MDC3417873.1"/>
    </source>
</evidence>
<dbReference type="Proteomes" id="UP001145069">
    <property type="component" value="Unassembled WGS sequence"/>
</dbReference>
<reference evidence="2" key="1">
    <citation type="submission" date="2022-06" db="EMBL/GenBank/DDBJ databases">
        <title>Aquibacillus sp. a new bacterium isolated from soil saline samples.</title>
        <authorList>
            <person name="Galisteo C."/>
            <person name="De La Haba R."/>
            <person name="Sanchez-Porro C."/>
            <person name="Ventosa A."/>
        </authorList>
    </citation>
    <scope>NUCLEOTIDE SEQUENCE</scope>
    <source>
        <strain evidence="2">3ASR75-54</strain>
    </source>
</reference>
<organism evidence="2 3">
    <name type="scientific">Aquibacillus salsiterrae</name>
    <dbReference type="NCBI Taxonomy" id="2950439"/>
    <lineage>
        <taxon>Bacteria</taxon>
        <taxon>Bacillati</taxon>
        <taxon>Bacillota</taxon>
        <taxon>Bacilli</taxon>
        <taxon>Bacillales</taxon>
        <taxon>Bacillaceae</taxon>
        <taxon>Aquibacillus</taxon>
    </lineage>
</organism>
<protein>
    <submittedName>
        <fullName evidence="2">YhcN/YlaJ family sporulation lipoprotein</fullName>
    </submittedName>
</protein>
<dbReference type="InterPro" id="IPR019076">
    <property type="entry name" value="Spore_lipoprot_YhcN/YlaJ-like"/>
</dbReference>
<evidence type="ECO:0000256" key="1">
    <source>
        <dbReference type="SAM" id="MobiDB-lite"/>
    </source>
</evidence>
<evidence type="ECO:0000313" key="3">
    <source>
        <dbReference type="Proteomes" id="UP001145069"/>
    </source>
</evidence>
<dbReference type="PROSITE" id="PS51257">
    <property type="entry name" value="PROKAR_LIPOPROTEIN"/>
    <property type="match status" value="1"/>
</dbReference>
<feature type="region of interest" description="Disordered" evidence="1">
    <location>
        <begin position="178"/>
        <end position="208"/>
    </location>
</feature>